<name>A0A9P1JFF8_BACAS</name>
<dbReference type="Proteomes" id="UP000006562">
    <property type="component" value="Chromosome"/>
</dbReference>
<dbReference type="InterPro" id="IPR053746">
    <property type="entry name" value="Viral_HT_Connector_Assembly"/>
</dbReference>
<proteinExistence type="predicted"/>
<sequence>MDIQQVKRMIGITTDKHDAYLSEVVPILIEVAADECKNTFDPKALPAGVKIFVAKAAEYNMTPSGLSGRSMGDVSYSYNTEFPQHIMKNLYPYRKAFR</sequence>
<dbReference type="EMBL" id="FN597644">
    <property type="protein sequence ID" value="CBI41711.1"/>
    <property type="molecule type" value="Genomic_DNA"/>
</dbReference>
<accession>A0A9P1JFF8</accession>
<protein>
    <submittedName>
        <fullName evidence="1">Protein Gp15 of bacteriophage Spp1</fullName>
    </submittedName>
</protein>
<dbReference type="CDD" id="cd08055">
    <property type="entry name" value="gp15"/>
    <property type="match status" value="1"/>
</dbReference>
<reference evidence="2" key="2">
    <citation type="journal article" date="2011" name="J. Biotechnol.">
        <title>Genome sequence of B. amyloliquefaciens type strain DSM7(T) reveals differences to plant-associated B. amyloliquefaciens FZB42.</title>
        <authorList>
            <person name="Ruckert C."/>
            <person name="Blom J."/>
            <person name="Chen X."/>
            <person name="Reva O."/>
            <person name="Borriss R."/>
        </authorList>
    </citation>
    <scope>NUCLEOTIDE SEQUENCE [LARGE SCALE GENOMIC DNA]</scope>
    <source>
        <strain evidence="2">DSM 7</strain>
    </source>
</reference>
<evidence type="ECO:0000313" key="2">
    <source>
        <dbReference type="Proteomes" id="UP000006562"/>
    </source>
</evidence>
<dbReference type="AlphaFoldDB" id="A0A9P1JFF8"/>
<gene>
    <name evidence="1" type="primary">gp15</name>
    <name evidence="1" type="ordered locus">BAMF_0585</name>
</gene>
<dbReference type="KEGG" id="bao:BAMF_0585"/>
<reference evidence="1 2" key="1">
    <citation type="journal article" date="2011" name="Int. J. Syst. Evol. Microbiol.">
        <title>Relationship of Bacillus amyloliquefaciens clades associated with strains DSM 7T and FZB42T: a proposal for Bacillus amyloliquefaciens subsp. amyloliquefaciens subsp. nov. and Bacillus amyloliquefaciens subsp. plantarum subsp. nov. based on complete genome sequence comparisons.</title>
        <authorList>
            <person name="Borriss R."/>
            <person name="Chen X.H."/>
            <person name="Rueckert C."/>
            <person name="Blom J."/>
            <person name="Becker A."/>
            <person name="Baumgarth B."/>
            <person name="Fan B."/>
            <person name="Pukall R."/>
            <person name="Schumann P."/>
            <person name="Sproer C."/>
            <person name="Junge H."/>
            <person name="Vater J."/>
            <person name="Puhler A."/>
            <person name="Klenk H.P."/>
        </authorList>
    </citation>
    <scope>NUCLEOTIDE SEQUENCE [LARGE SCALE GENOMIC DNA]</scope>
    <source>
        <strain evidence="2">DSM 7</strain>
    </source>
</reference>
<dbReference type="RefSeq" id="WP_013351228.1">
    <property type="nucleotide sequence ID" value="NC_014551.1"/>
</dbReference>
<evidence type="ECO:0000313" key="1">
    <source>
        <dbReference type="EMBL" id="CBI41711.1"/>
    </source>
</evidence>
<dbReference type="Gene3D" id="1.10.246.150">
    <property type="match status" value="1"/>
</dbReference>
<dbReference type="InterPro" id="IPR021146">
    <property type="entry name" value="Phage_gp6-like_head-tail"/>
</dbReference>
<organism evidence="1 2">
    <name type="scientific">Bacillus amyloliquefaciens (strain ATCC 23350 / DSM 7 / BCRC 11601 / CCUG 28519 / NBRC 15535 / NRRL B-14393 / F)</name>
    <dbReference type="NCBI Taxonomy" id="692420"/>
    <lineage>
        <taxon>Bacteria</taxon>
        <taxon>Bacillati</taxon>
        <taxon>Bacillota</taxon>
        <taxon>Bacilli</taxon>
        <taxon>Bacillales</taxon>
        <taxon>Bacillaceae</taxon>
        <taxon>Bacillus</taxon>
        <taxon>Bacillus amyloliquefaciens group</taxon>
    </lineage>
</organism>
<dbReference type="Pfam" id="PF05135">
    <property type="entry name" value="Phage_connect_1"/>
    <property type="match status" value="1"/>
</dbReference>
<keyword evidence="2" id="KW-1185">Reference proteome</keyword>